<dbReference type="AlphaFoldDB" id="A0A5R9F8K1"/>
<dbReference type="GO" id="GO:0042732">
    <property type="term" value="P:D-xylose metabolic process"/>
    <property type="evidence" value="ECO:0007669"/>
    <property type="project" value="UniProtKB-KW"/>
</dbReference>
<proteinExistence type="inferred from homology"/>
<protein>
    <submittedName>
        <fullName evidence="5">ROK family transcriptional regulator</fullName>
    </submittedName>
</protein>
<evidence type="ECO:0000313" key="5">
    <source>
        <dbReference type="EMBL" id="TLS38570.1"/>
    </source>
</evidence>
<dbReference type="Gene3D" id="1.10.10.10">
    <property type="entry name" value="Winged helix-like DNA-binding domain superfamily/Winged helix DNA-binding domain"/>
    <property type="match status" value="1"/>
</dbReference>
<dbReference type="Pfam" id="PF00480">
    <property type="entry name" value="ROK"/>
    <property type="match status" value="1"/>
</dbReference>
<dbReference type="SUPFAM" id="SSF46785">
    <property type="entry name" value="Winged helix' DNA-binding domain"/>
    <property type="match status" value="1"/>
</dbReference>
<dbReference type="GO" id="GO:0003677">
    <property type="term" value="F:DNA binding"/>
    <property type="evidence" value="ECO:0007669"/>
    <property type="project" value="InterPro"/>
</dbReference>
<dbReference type="SUPFAM" id="SSF53067">
    <property type="entry name" value="Actin-like ATPase domain"/>
    <property type="match status" value="1"/>
</dbReference>
<evidence type="ECO:0000256" key="1">
    <source>
        <dbReference type="ARBA" id="ARBA00002486"/>
    </source>
</evidence>
<comment type="caution">
    <text evidence="5">The sequence shown here is derived from an EMBL/GenBank/DDBJ whole genome shotgun (WGS) entry which is preliminary data.</text>
</comment>
<dbReference type="PANTHER" id="PTHR18964:SF149">
    <property type="entry name" value="BIFUNCTIONAL UDP-N-ACETYLGLUCOSAMINE 2-EPIMERASE_N-ACETYLMANNOSAMINE KINASE"/>
    <property type="match status" value="1"/>
</dbReference>
<dbReference type="PANTHER" id="PTHR18964">
    <property type="entry name" value="ROK (REPRESSOR, ORF, KINASE) FAMILY"/>
    <property type="match status" value="1"/>
</dbReference>
<sequence>MKSLNRSIILNKIRTDGPISRADIAKATTLTPPTVSSIVKELIDSGLIAESSQGESSGGRKPTNLIINGRNSYVIGLDVGPKHVNAILTDLNGEILEENQILINPATSNDELLNLLQQTIKRLIKPYKGQEDKIIGIGVGMHGVVDVKKGLSLFAPILQLRNIPIKEYLEKEFGILVKVENDARALALGESWFGNGDGVENSVTINVGSGIGAGIVINGKLFHGENDIGGEIGHMSIDINGPECSCGNNGCLQTLAAGPALAEKARREISKGKKSILKEMVKDNLEEIDGKLIYEAALKGDQLSIDIFKEAGEYLGIGLTNLIHTINPQKIIIGGGVSKAGDLLLDSVKETVKKRGITESAKQTEIVLSHLGDNGTAIGAVTLILVELFSHNSLG</sequence>
<keyword evidence="6" id="KW-1185">Reference proteome</keyword>
<reference evidence="5 6" key="1">
    <citation type="submission" date="2019-04" db="EMBL/GenBank/DDBJ databases">
        <title>Bacillus caeni sp. nov., a bacterium isolated from mangrove sediment.</title>
        <authorList>
            <person name="Huang H."/>
            <person name="Mo K."/>
            <person name="Hu Y."/>
        </authorList>
    </citation>
    <scope>NUCLEOTIDE SEQUENCE [LARGE SCALE GENOMIC DNA]</scope>
    <source>
        <strain evidence="5 6">HB172195</strain>
    </source>
</reference>
<name>A0A5R9F8K1_9BACL</name>
<dbReference type="SMART" id="SM00419">
    <property type="entry name" value="HTH_CRP"/>
    <property type="match status" value="1"/>
</dbReference>
<evidence type="ECO:0000259" key="4">
    <source>
        <dbReference type="SMART" id="SM00419"/>
    </source>
</evidence>
<dbReference type="InterPro" id="IPR036390">
    <property type="entry name" value="WH_DNA-bd_sf"/>
</dbReference>
<dbReference type="GO" id="GO:0006355">
    <property type="term" value="P:regulation of DNA-templated transcription"/>
    <property type="evidence" value="ECO:0007669"/>
    <property type="project" value="InterPro"/>
</dbReference>
<evidence type="ECO:0000313" key="6">
    <source>
        <dbReference type="Proteomes" id="UP000308230"/>
    </source>
</evidence>
<feature type="domain" description="HTH crp-type" evidence="4">
    <location>
        <begin position="11"/>
        <end position="69"/>
    </location>
</feature>
<organism evidence="5 6">
    <name type="scientific">Exobacillus caeni</name>
    <dbReference type="NCBI Taxonomy" id="2574798"/>
    <lineage>
        <taxon>Bacteria</taxon>
        <taxon>Bacillati</taxon>
        <taxon>Bacillota</taxon>
        <taxon>Bacilli</taxon>
        <taxon>Bacillales</taxon>
        <taxon>Guptibacillaceae</taxon>
        <taxon>Exobacillus</taxon>
    </lineage>
</organism>
<keyword evidence="3" id="KW-0859">Xylose metabolism</keyword>
<evidence type="ECO:0000256" key="2">
    <source>
        <dbReference type="ARBA" id="ARBA00006479"/>
    </source>
</evidence>
<evidence type="ECO:0000256" key="3">
    <source>
        <dbReference type="ARBA" id="ARBA00022629"/>
    </source>
</evidence>
<dbReference type="EMBL" id="SWLG01000003">
    <property type="protein sequence ID" value="TLS38570.1"/>
    <property type="molecule type" value="Genomic_DNA"/>
</dbReference>
<accession>A0A5R9F8K1</accession>
<dbReference type="PROSITE" id="PS01125">
    <property type="entry name" value="ROK"/>
    <property type="match status" value="1"/>
</dbReference>
<dbReference type="InterPro" id="IPR000600">
    <property type="entry name" value="ROK"/>
</dbReference>
<gene>
    <name evidence="5" type="ORF">FCL54_04510</name>
</gene>
<dbReference type="InterPro" id="IPR012318">
    <property type="entry name" value="HTH_CRP"/>
</dbReference>
<dbReference type="InterPro" id="IPR049874">
    <property type="entry name" value="ROK_cs"/>
</dbReference>
<dbReference type="CDD" id="cd24076">
    <property type="entry name" value="ASKHA_ATPase_ROK_BsXylR-like"/>
    <property type="match status" value="1"/>
</dbReference>
<dbReference type="Gene3D" id="3.30.420.40">
    <property type="match status" value="2"/>
</dbReference>
<comment type="similarity">
    <text evidence="2">Belongs to the ROK (NagC/XylR) family.</text>
</comment>
<comment type="function">
    <text evidence="1">Transcriptional repressor of xylose-utilizing enzymes.</text>
</comment>
<dbReference type="InterPro" id="IPR043129">
    <property type="entry name" value="ATPase_NBD"/>
</dbReference>
<dbReference type="InterPro" id="IPR036388">
    <property type="entry name" value="WH-like_DNA-bd_sf"/>
</dbReference>
<dbReference type="Proteomes" id="UP000308230">
    <property type="component" value="Unassembled WGS sequence"/>
</dbReference>
<dbReference type="OrthoDB" id="9796533at2"/>
<dbReference type="Pfam" id="PF13412">
    <property type="entry name" value="HTH_24"/>
    <property type="match status" value="1"/>
</dbReference>
<dbReference type="RefSeq" id="WP_138123987.1">
    <property type="nucleotide sequence ID" value="NZ_SWLG01000003.1"/>
</dbReference>
<keyword evidence="3" id="KW-0119">Carbohydrate metabolism</keyword>